<keyword evidence="1 2" id="KW-0732">Signal</keyword>
<dbReference type="Pfam" id="PF03480">
    <property type="entry name" value="DctP"/>
    <property type="match status" value="1"/>
</dbReference>
<dbReference type="Proteomes" id="UP000784435">
    <property type="component" value="Unassembled WGS sequence"/>
</dbReference>
<organism evidence="3 4">
    <name type="scientific">Brevibacterium senegalense</name>
    <dbReference type="NCBI Taxonomy" id="1033736"/>
    <lineage>
        <taxon>Bacteria</taxon>
        <taxon>Bacillati</taxon>
        <taxon>Actinomycetota</taxon>
        <taxon>Actinomycetes</taxon>
        <taxon>Micrococcales</taxon>
        <taxon>Brevibacteriaceae</taxon>
        <taxon>Brevibacterium</taxon>
    </lineage>
</organism>
<dbReference type="GO" id="GO:0055085">
    <property type="term" value="P:transmembrane transport"/>
    <property type="evidence" value="ECO:0007669"/>
    <property type="project" value="InterPro"/>
</dbReference>
<reference evidence="3" key="1">
    <citation type="journal article" date="2021" name="PeerJ">
        <title>Extensive microbial diversity within the chicken gut microbiome revealed by metagenomics and culture.</title>
        <authorList>
            <person name="Gilroy R."/>
            <person name="Ravi A."/>
            <person name="Getino M."/>
            <person name="Pursley I."/>
            <person name="Horton D.L."/>
            <person name="Alikhan N.F."/>
            <person name="Baker D."/>
            <person name="Gharbi K."/>
            <person name="Hall N."/>
            <person name="Watson M."/>
            <person name="Adriaenssens E.M."/>
            <person name="Foster-Nyarko E."/>
            <person name="Jarju S."/>
            <person name="Secka A."/>
            <person name="Antonio M."/>
            <person name="Oren A."/>
            <person name="Chaudhuri R.R."/>
            <person name="La Ragione R."/>
            <person name="Hildebrand F."/>
            <person name="Pallen M.J."/>
        </authorList>
    </citation>
    <scope>NUCLEOTIDE SEQUENCE</scope>
    <source>
        <strain evidence="3">ChiGjej5B5-7349</strain>
    </source>
</reference>
<dbReference type="Gene3D" id="3.40.190.170">
    <property type="entry name" value="Bacterial extracellular solute-binding protein, family 7"/>
    <property type="match status" value="1"/>
</dbReference>
<dbReference type="InterPro" id="IPR038404">
    <property type="entry name" value="TRAP_DctP_sf"/>
</dbReference>
<gene>
    <name evidence="3" type="ORF">K8V08_10720</name>
</gene>
<reference evidence="3" key="2">
    <citation type="submission" date="2021-09" db="EMBL/GenBank/DDBJ databases">
        <authorList>
            <person name="Gilroy R."/>
        </authorList>
    </citation>
    <scope>NUCLEOTIDE SEQUENCE</scope>
    <source>
        <strain evidence="3">ChiGjej5B5-7349</strain>
    </source>
</reference>
<evidence type="ECO:0000313" key="3">
    <source>
        <dbReference type="EMBL" id="HJG80872.1"/>
    </source>
</evidence>
<dbReference type="PANTHER" id="PTHR33376">
    <property type="match status" value="1"/>
</dbReference>
<comment type="caution">
    <text evidence="3">The sequence shown here is derived from an EMBL/GenBank/DDBJ whole genome shotgun (WGS) entry which is preliminary data.</text>
</comment>
<accession>A0A921MEW8</accession>
<name>A0A921MEW8_9MICO</name>
<protein>
    <submittedName>
        <fullName evidence="3">C4-dicarboxylate ABC transporter substrate-binding protein</fullName>
    </submittedName>
</protein>
<dbReference type="PROSITE" id="PS51257">
    <property type="entry name" value="PROKAR_LIPOPROTEIN"/>
    <property type="match status" value="1"/>
</dbReference>
<evidence type="ECO:0000313" key="4">
    <source>
        <dbReference type="Proteomes" id="UP000784435"/>
    </source>
</evidence>
<dbReference type="EMBL" id="DYUK01000228">
    <property type="protein sequence ID" value="HJG80872.1"/>
    <property type="molecule type" value="Genomic_DNA"/>
</dbReference>
<feature type="chain" id="PRO_5037964389" evidence="2">
    <location>
        <begin position="32"/>
        <end position="402"/>
    </location>
</feature>
<evidence type="ECO:0000256" key="2">
    <source>
        <dbReference type="SAM" id="SignalP"/>
    </source>
</evidence>
<sequence>MRNAQKTTRATRAATATAGLGVLALALSACAGSAGTAGSGGGAEAGEGFAYDAPQEDVDAAIADLDPVTITFQPSAASPDSVMAPAGTVFKEIVEERSGGKITVELVWGQAIASYAEVHDALADGRLDVAYTLPVYDPAQFAAVNDLGTAMAALEPSPFLGELVANAVGNELGWNNEATLETYEELGLTPLTPLAASGGYYSVCNKPVQSKDDWDGLQVRIASAAQAAQTQHLGGSPVSMEYAETFEALQRGTVDCTLGQLVPSAEGGIFEVAPNLGYTTEASFSRSPGAYLAGSGFKDLPLAYQQIIFDSNALASAGGMQAVIGGNAAAVGQAKAANGEVTAFDDELQEEIAAYSEELTAGALENGQIDENILETIATAEEEWTSRFEELGYTDEGTVEDF</sequence>
<proteinExistence type="predicted"/>
<dbReference type="InterPro" id="IPR018389">
    <property type="entry name" value="DctP_fam"/>
</dbReference>
<dbReference type="AlphaFoldDB" id="A0A921MEW8"/>
<evidence type="ECO:0000256" key="1">
    <source>
        <dbReference type="ARBA" id="ARBA00022729"/>
    </source>
</evidence>
<feature type="non-terminal residue" evidence="3">
    <location>
        <position position="402"/>
    </location>
</feature>
<dbReference type="PANTHER" id="PTHR33376:SF5">
    <property type="entry name" value="EXTRACYTOPLASMIC SOLUTE RECEPTOR PROTEIN"/>
    <property type="match status" value="1"/>
</dbReference>
<feature type="signal peptide" evidence="2">
    <location>
        <begin position="1"/>
        <end position="31"/>
    </location>
</feature>